<keyword evidence="3" id="KW-1185">Reference proteome</keyword>
<sequence>MDHDSTGPRVSTTRADKAGAATAGYGATDPAVVELPEPERLPEPTRKRRGTETYEATDPAGRTVVVERDLETGESEIIG</sequence>
<evidence type="ECO:0008006" key="4">
    <source>
        <dbReference type="Google" id="ProtNLM"/>
    </source>
</evidence>
<name>A0ABU8MGP4_9PSEU</name>
<feature type="region of interest" description="Disordered" evidence="1">
    <location>
        <begin position="1"/>
        <end position="61"/>
    </location>
</feature>
<accession>A0ABU8MGP4</accession>
<dbReference type="EMBL" id="JBBEGM010000031">
    <property type="protein sequence ID" value="MEJ2866099.1"/>
    <property type="molecule type" value="Genomic_DNA"/>
</dbReference>
<evidence type="ECO:0000313" key="2">
    <source>
        <dbReference type="EMBL" id="MEJ2866099.1"/>
    </source>
</evidence>
<evidence type="ECO:0000256" key="1">
    <source>
        <dbReference type="SAM" id="MobiDB-lite"/>
    </source>
</evidence>
<organism evidence="2 3">
    <name type="scientific">Actinomycetospora flava</name>
    <dbReference type="NCBI Taxonomy" id="3129232"/>
    <lineage>
        <taxon>Bacteria</taxon>
        <taxon>Bacillati</taxon>
        <taxon>Actinomycetota</taxon>
        <taxon>Actinomycetes</taxon>
        <taxon>Pseudonocardiales</taxon>
        <taxon>Pseudonocardiaceae</taxon>
        <taxon>Actinomycetospora</taxon>
    </lineage>
</organism>
<reference evidence="2 3" key="1">
    <citation type="submission" date="2024-03" db="EMBL/GenBank/DDBJ databases">
        <title>Actinomycetospora sp. OC33-EN07, a novel actinomycete isolated from wild orchid (Aerides multiflora).</title>
        <authorList>
            <person name="Suriyachadkun C."/>
        </authorList>
    </citation>
    <scope>NUCLEOTIDE SEQUENCE [LARGE SCALE GENOMIC DNA]</scope>
    <source>
        <strain evidence="2 3">OC33-EN07</strain>
    </source>
</reference>
<dbReference type="RefSeq" id="WP_337707475.1">
    <property type="nucleotide sequence ID" value="NZ_JBBEGM010000031.1"/>
</dbReference>
<comment type="caution">
    <text evidence="2">The sequence shown here is derived from an EMBL/GenBank/DDBJ whole genome shotgun (WGS) entry which is preliminary data.</text>
</comment>
<evidence type="ECO:0000313" key="3">
    <source>
        <dbReference type="Proteomes" id="UP001369736"/>
    </source>
</evidence>
<protein>
    <recommendedName>
        <fullName evidence="4">YD repeat-containing protein</fullName>
    </recommendedName>
</protein>
<proteinExistence type="predicted"/>
<gene>
    <name evidence="2" type="ORF">WCD58_33450</name>
</gene>
<dbReference type="Proteomes" id="UP001369736">
    <property type="component" value="Unassembled WGS sequence"/>
</dbReference>
<feature type="compositionally biased region" description="Low complexity" evidence="1">
    <location>
        <begin position="18"/>
        <end position="35"/>
    </location>
</feature>